<dbReference type="OrthoDB" id="5984724at2759"/>
<dbReference type="STRING" id="67767.A0A0J7KIS4"/>
<keyword evidence="3" id="KW-1185">Reference proteome</keyword>
<dbReference type="PANTHER" id="PTHR47331:SF1">
    <property type="entry name" value="GAG-LIKE PROTEIN"/>
    <property type="match status" value="1"/>
</dbReference>
<dbReference type="SUPFAM" id="SSF53098">
    <property type="entry name" value="Ribonuclease H-like"/>
    <property type="match status" value="1"/>
</dbReference>
<dbReference type="InterPro" id="IPR040676">
    <property type="entry name" value="DUF5641"/>
</dbReference>
<evidence type="ECO:0000313" key="2">
    <source>
        <dbReference type="EMBL" id="KMQ90338.1"/>
    </source>
</evidence>
<dbReference type="GO" id="GO:0003676">
    <property type="term" value="F:nucleic acid binding"/>
    <property type="evidence" value="ECO:0007669"/>
    <property type="project" value="InterPro"/>
</dbReference>
<comment type="caution">
    <text evidence="2">The sequence shown here is derived from an EMBL/GenBank/DDBJ whole genome shotgun (WGS) entry which is preliminary data.</text>
</comment>
<evidence type="ECO:0000259" key="1">
    <source>
        <dbReference type="PROSITE" id="PS50994"/>
    </source>
</evidence>
<feature type="domain" description="Integrase catalytic" evidence="1">
    <location>
        <begin position="10"/>
        <end position="202"/>
    </location>
</feature>
<proteinExistence type="predicted"/>
<sequence>MGDLPRRRVTPTRPFLNTGVDYAGPIQLRTTKGRGHRSYKAFIAVFVCLSTRAVHLDVVSDYTADAFLAALQLFTSRRGLCRSFQSDCGTNFVGADAQLRALFSASNPNQRQIAAQLASEQIQWRFNPPAVPYFGGIWEAAVKSLKHHLRQVLGENTLTYEEMSTLLAHIEACLNSRPLQALSDDPDDIAALTPGHFLIRSALNAVPEPNLLESPINCVTQWQLLQKMRDHFWERWSQEYLHSLLQRPKWWAANDQVRVGRLCLIRSENAPPTRWPLARVTRLHPGEDGSTRVVFVSTAVSELTRPIAKIILLPVSDSDAQEEQRA</sequence>
<dbReference type="Proteomes" id="UP000036403">
    <property type="component" value="Unassembled WGS sequence"/>
</dbReference>
<dbReference type="Pfam" id="PF18701">
    <property type="entry name" value="DUF5641"/>
    <property type="match status" value="1"/>
</dbReference>
<dbReference type="GO" id="GO:0015074">
    <property type="term" value="P:DNA integration"/>
    <property type="evidence" value="ECO:0007669"/>
    <property type="project" value="InterPro"/>
</dbReference>
<accession>A0A0J7KIS4</accession>
<dbReference type="InterPro" id="IPR036397">
    <property type="entry name" value="RNaseH_sf"/>
</dbReference>
<name>A0A0J7KIS4_LASNI</name>
<dbReference type="PROSITE" id="PS50994">
    <property type="entry name" value="INTEGRASE"/>
    <property type="match status" value="1"/>
</dbReference>
<dbReference type="Gene3D" id="3.30.420.10">
    <property type="entry name" value="Ribonuclease H-like superfamily/Ribonuclease H"/>
    <property type="match status" value="1"/>
</dbReference>
<dbReference type="AlphaFoldDB" id="A0A0J7KIS4"/>
<organism evidence="2 3">
    <name type="scientific">Lasius niger</name>
    <name type="common">Black garden ant</name>
    <dbReference type="NCBI Taxonomy" id="67767"/>
    <lineage>
        <taxon>Eukaryota</taxon>
        <taxon>Metazoa</taxon>
        <taxon>Ecdysozoa</taxon>
        <taxon>Arthropoda</taxon>
        <taxon>Hexapoda</taxon>
        <taxon>Insecta</taxon>
        <taxon>Pterygota</taxon>
        <taxon>Neoptera</taxon>
        <taxon>Endopterygota</taxon>
        <taxon>Hymenoptera</taxon>
        <taxon>Apocrita</taxon>
        <taxon>Aculeata</taxon>
        <taxon>Formicoidea</taxon>
        <taxon>Formicidae</taxon>
        <taxon>Formicinae</taxon>
        <taxon>Lasius</taxon>
        <taxon>Lasius</taxon>
    </lineage>
</organism>
<evidence type="ECO:0000313" key="3">
    <source>
        <dbReference type="Proteomes" id="UP000036403"/>
    </source>
</evidence>
<dbReference type="PANTHER" id="PTHR47331">
    <property type="entry name" value="PHD-TYPE DOMAIN-CONTAINING PROTEIN"/>
    <property type="match status" value="1"/>
</dbReference>
<dbReference type="PaxDb" id="67767-A0A0J7KIS4"/>
<dbReference type="InterPro" id="IPR012337">
    <property type="entry name" value="RNaseH-like_sf"/>
</dbReference>
<dbReference type="EMBL" id="LBMM01006779">
    <property type="protein sequence ID" value="KMQ90338.1"/>
    <property type="molecule type" value="Genomic_DNA"/>
</dbReference>
<reference evidence="2 3" key="1">
    <citation type="submission" date="2015-04" db="EMBL/GenBank/DDBJ databases">
        <title>Lasius niger genome sequencing.</title>
        <authorList>
            <person name="Konorov E.A."/>
            <person name="Nikitin M.A."/>
            <person name="Kirill M.V."/>
            <person name="Chang P."/>
        </authorList>
    </citation>
    <scope>NUCLEOTIDE SEQUENCE [LARGE SCALE GENOMIC DNA]</scope>
    <source>
        <tissue evidence="2">Whole</tissue>
    </source>
</reference>
<protein>
    <recommendedName>
        <fullName evidence="1">Integrase catalytic domain-containing protein</fullName>
    </recommendedName>
</protein>
<gene>
    <name evidence="2" type="ORF">RF55_9920</name>
</gene>
<dbReference type="InterPro" id="IPR001584">
    <property type="entry name" value="Integrase_cat-core"/>
</dbReference>